<reference evidence="2 3" key="1">
    <citation type="submission" date="2017-11" db="EMBL/GenBank/DDBJ databases">
        <title>Complete genome sequence of Streptomyces lavendulae subsp. lavendulae CCM 3239 (formerly 'Streptomyces aureofaciens CCM 3239'), the producer of the angucycline-type antibiotic auricin.</title>
        <authorList>
            <person name="Busche T."/>
            <person name="Novakova R."/>
            <person name="Al'Dilaimi A."/>
            <person name="Homerova D."/>
            <person name="Feckova L."/>
            <person name="Rezuchova B."/>
            <person name="Mingyar E."/>
            <person name="Csolleiova D."/>
            <person name="Bekeova C."/>
            <person name="Winkler A."/>
            <person name="Sevcikova B."/>
            <person name="Kalinowski J."/>
            <person name="Kormanec J."/>
            <person name="Ruckert C."/>
        </authorList>
    </citation>
    <scope>NUCLEOTIDE SEQUENCE [LARGE SCALE GENOMIC DNA]</scope>
    <source>
        <strain evidence="2 3">CCM 3239</strain>
    </source>
</reference>
<evidence type="ECO:0000313" key="3">
    <source>
        <dbReference type="Proteomes" id="UP000231791"/>
    </source>
</evidence>
<proteinExistence type="predicted"/>
<protein>
    <submittedName>
        <fullName evidence="2">Uncharacterized protein</fullName>
    </submittedName>
</protein>
<dbReference type="RefSeq" id="WP_037688841.1">
    <property type="nucleotide sequence ID" value="NZ_CP024985.1"/>
</dbReference>
<evidence type="ECO:0000313" key="2">
    <source>
        <dbReference type="EMBL" id="ATZ29507.1"/>
    </source>
</evidence>
<sequence length="160" mass="17603">MTRNTLQEDMDGLQRHDPDDMWHALTRLHASHPEPPDRILPHLTPDVLLSLTRSDLLWRVRVELAGGETMADLYNLVANLIPAALETDERRALPGETLEIVVGTRDELTLHPAHVHGLTQLLRDAVTTIDAHSTPGRGLCSHCHGTGRGHPLWAPAAGQA</sequence>
<dbReference type="GeneID" id="49388679"/>
<dbReference type="EMBL" id="CP024985">
    <property type="protein sequence ID" value="ATZ29507.1"/>
    <property type="molecule type" value="Genomic_DNA"/>
</dbReference>
<name>A0A2K8PRY9_STRLA</name>
<gene>
    <name evidence="1" type="ORF">SLAV_00670</name>
    <name evidence="2" type="ORF">SLAV_38720</name>
</gene>
<organism evidence="2 3">
    <name type="scientific">Streptomyces lavendulae subsp. lavendulae</name>
    <dbReference type="NCBI Taxonomy" id="58340"/>
    <lineage>
        <taxon>Bacteria</taxon>
        <taxon>Bacillati</taxon>
        <taxon>Actinomycetota</taxon>
        <taxon>Actinomycetes</taxon>
        <taxon>Kitasatosporales</taxon>
        <taxon>Streptomycetaceae</taxon>
        <taxon>Streptomyces</taxon>
    </lineage>
</organism>
<keyword evidence="3" id="KW-1185">Reference proteome</keyword>
<dbReference type="OrthoDB" id="4163346at2"/>
<dbReference type="KEGG" id="slx:SLAV_38720"/>
<dbReference type="EMBL" id="CP024985">
    <property type="protein sequence ID" value="ATZ22064.1"/>
    <property type="molecule type" value="Genomic_DNA"/>
</dbReference>
<accession>A0A2K8PRY9</accession>
<dbReference type="AlphaFoldDB" id="A0A2K8PRY9"/>
<dbReference type="KEGG" id="slx:SLAV_00670"/>
<dbReference type="Proteomes" id="UP000231791">
    <property type="component" value="Chromosome"/>
</dbReference>
<evidence type="ECO:0000313" key="1">
    <source>
        <dbReference type="EMBL" id="ATZ22064.1"/>
    </source>
</evidence>